<dbReference type="KEGG" id="mste:MSTE_01535"/>
<reference evidence="3 4" key="2">
    <citation type="journal article" date="2017" name="Int. J. Syst. Evol. Microbiol.">
        <title>Mycobacterium stephanolepidis sp. nov., a rapidly growing species related to Mycobacterium chelonae, isolated from marine teleost fish, Stephanolepis cirrhifer.</title>
        <authorList>
            <person name="Fukano H."/>
            <person name="Wada S."/>
            <person name="Kurata O."/>
            <person name="Katayama K."/>
            <person name="Fujiwara N."/>
            <person name="Hoshino Y."/>
        </authorList>
    </citation>
    <scope>NUCLEOTIDE SEQUENCE [LARGE SCALE GENOMIC DNA]</scope>
    <source>
        <strain evidence="3 4">NJB0901</strain>
    </source>
</reference>
<dbReference type="AlphaFoldDB" id="A0A1Z4EV72"/>
<evidence type="ECO:0000256" key="1">
    <source>
        <dbReference type="SAM" id="SignalP"/>
    </source>
</evidence>
<dbReference type="Pfam" id="PF05305">
    <property type="entry name" value="DUF732"/>
    <property type="match status" value="1"/>
</dbReference>
<dbReference type="EMBL" id="AP018165">
    <property type="protein sequence ID" value="BAX96858.1"/>
    <property type="molecule type" value="Genomic_DNA"/>
</dbReference>
<reference evidence="4" key="1">
    <citation type="journal article" date="2017" name="Genome Announc.">
        <title>Complete Genome Sequence of Mycobacterium stephanolepidis.</title>
        <authorList>
            <person name="Fukano H."/>
            <person name="Yoshida M."/>
            <person name="Katayama Y."/>
            <person name="Omatsu T."/>
            <person name="Mizutani T."/>
            <person name="Kurata O."/>
            <person name="Wada S."/>
            <person name="Hoshino Y."/>
        </authorList>
    </citation>
    <scope>NUCLEOTIDE SEQUENCE [LARGE SCALE GENOMIC DNA]</scope>
    <source>
        <strain evidence="4">NJB0901</strain>
    </source>
</reference>
<feature type="signal peptide" evidence="1">
    <location>
        <begin position="1"/>
        <end position="39"/>
    </location>
</feature>
<name>A0A1Z4EV72_9MYCO</name>
<proteinExistence type="predicted"/>
<dbReference type="InterPro" id="IPR007969">
    <property type="entry name" value="DUF732"/>
</dbReference>
<evidence type="ECO:0000313" key="3">
    <source>
        <dbReference type="EMBL" id="BAX96858.1"/>
    </source>
</evidence>
<sequence>MSHEVNGCRLTGMKGLSLTAMIAMGAGAAAIAMASPAHADDVSFNETLHSYGIYAPPDKTAYLGKITCHRLDTGLDKDAYQATSFLTKNLDRTTSTEQKWQFLGASIDEYCPEQRPVLERAASRT</sequence>
<feature type="chain" id="PRO_5012057362" description="DUF732 domain-containing protein" evidence="1">
    <location>
        <begin position="40"/>
        <end position="125"/>
    </location>
</feature>
<organism evidence="3 4">
    <name type="scientific">[Mycobacterium] stephanolepidis</name>
    <dbReference type="NCBI Taxonomy" id="1520670"/>
    <lineage>
        <taxon>Bacteria</taxon>
        <taxon>Bacillati</taxon>
        <taxon>Actinomycetota</taxon>
        <taxon>Actinomycetes</taxon>
        <taxon>Mycobacteriales</taxon>
        <taxon>Mycobacteriaceae</taxon>
        <taxon>Mycobacteroides</taxon>
    </lineage>
</organism>
<evidence type="ECO:0000313" key="4">
    <source>
        <dbReference type="Proteomes" id="UP000217954"/>
    </source>
</evidence>
<keyword evidence="1" id="KW-0732">Signal</keyword>
<evidence type="ECO:0000259" key="2">
    <source>
        <dbReference type="Pfam" id="PF05305"/>
    </source>
</evidence>
<feature type="domain" description="DUF732" evidence="2">
    <location>
        <begin position="40"/>
        <end position="113"/>
    </location>
</feature>
<dbReference type="Proteomes" id="UP000217954">
    <property type="component" value="Chromosome"/>
</dbReference>
<protein>
    <recommendedName>
        <fullName evidence="2">DUF732 domain-containing protein</fullName>
    </recommendedName>
</protein>
<accession>A0A1Z4EV72</accession>
<gene>
    <name evidence="3" type="ORF">MSTE_01535</name>
</gene>
<keyword evidence="4" id="KW-1185">Reference proteome</keyword>